<dbReference type="Proteomes" id="UP000015104">
    <property type="component" value="Unassembled WGS sequence"/>
</dbReference>
<dbReference type="AlphaFoldDB" id="T1K3A1"/>
<evidence type="ECO:0000313" key="2">
    <source>
        <dbReference type="Proteomes" id="UP000015104"/>
    </source>
</evidence>
<dbReference type="HOGENOM" id="CLU_2888620_0_0_1"/>
<reference evidence="1" key="2">
    <citation type="submission" date="2015-06" db="UniProtKB">
        <authorList>
            <consortium name="EnsemblMetazoa"/>
        </authorList>
    </citation>
    <scope>IDENTIFICATION</scope>
</reference>
<sequence>MLRYFWLDEHTNCVDKYLATGKSVSNPIIPDTSKEFEHLDPSWSNSLAGQTRFGASPNIFSVK</sequence>
<protein>
    <submittedName>
        <fullName evidence="1">Uncharacterized protein</fullName>
    </submittedName>
</protein>
<keyword evidence="2" id="KW-1185">Reference proteome</keyword>
<evidence type="ECO:0000313" key="1">
    <source>
        <dbReference type="EnsemblMetazoa" id="tetur04g07930.1"/>
    </source>
</evidence>
<dbReference type="EnsemblMetazoa" id="tetur04g07930.1">
    <property type="protein sequence ID" value="tetur04g07930.1"/>
    <property type="gene ID" value="tetur04g07930"/>
</dbReference>
<proteinExistence type="predicted"/>
<accession>T1K3A1</accession>
<reference evidence="2" key="1">
    <citation type="submission" date="2011-08" db="EMBL/GenBank/DDBJ databases">
        <authorList>
            <person name="Rombauts S."/>
        </authorList>
    </citation>
    <scope>NUCLEOTIDE SEQUENCE</scope>
    <source>
        <strain evidence="2">London</strain>
    </source>
</reference>
<name>T1K3A1_TETUR</name>
<organism evidence="1 2">
    <name type="scientific">Tetranychus urticae</name>
    <name type="common">Two-spotted spider mite</name>
    <dbReference type="NCBI Taxonomy" id="32264"/>
    <lineage>
        <taxon>Eukaryota</taxon>
        <taxon>Metazoa</taxon>
        <taxon>Ecdysozoa</taxon>
        <taxon>Arthropoda</taxon>
        <taxon>Chelicerata</taxon>
        <taxon>Arachnida</taxon>
        <taxon>Acari</taxon>
        <taxon>Acariformes</taxon>
        <taxon>Trombidiformes</taxon>
        <taxon>Prostigmata</taxon>
        <taxon>Eleutherengona</taxon>
        <taxon>Raphignathae</taxon>
        <taxon>Tetranychoidea</taxon>
        <taxon>Tetranychidae</taxon>
        <taxon>Tetranychus</taxon>
    </lineage>
</organism>
<dbReference type="EMBL" id="CAEY01001378">
    <property type="status" value="NOT_ANNOTATED_CDS"/>
    <property type="molecule type" value="Genomic_DNA"/>
</dbReference>